<gene>
    <name evidence="1" type="ORF">KYK14_09840</name>
</gene>
<dbReference type="InterPro" id="IPR048683">
    <property type="entry name" value="Sf6_terminase"/>
</dbReference>
<evidence type="ECO:0000313" key="2">
    <source>
        <dbReference type="Proteomes" id="UP000826188"/>
    </source>
</evidence>
<proteinExistence type="predicted"/>
<protein>
    <recommendedName>
        <fullName evidence="3">Terminase small subunit</fullName>
    </recommendedName>
</protein>
<name>A0ABS6WZ28_9BACT</name>
<keyword evidence="2" id="KW-1185">Reference proteome</keyword>
<dbReference type="Pfam" id="PF20901">
    <property type="entry name" value="Sf6_terminase"/>
    <property type="match status" value="1"/>
</dbReference>
<evidence type="ECO:0008006" key="3">
    <source>
        <dbReference type="Google" id="ProtNLM"/>
    </source>
</evidence>
<organism evidence="1 2">
    <name type="scientific">Hymenobacter profundi</name>
    <dbReference type="NCBI Taxonomy" id="1982110"/>
    <lineage>
        <taxon>Bacteria</taxon>
        <taxon>Pseudomonadati</taxon>
        <taxon>Bacteroidota</taxon>
        <taxon>Cytophagia</taxon>
        <taxon>Cytophagales</taxon>
        <taxon>Hymenobacteraceae</taxon>
        <taxon>Hymenobacter</taxon>
    </lineage>
</organism>
<dbReference type="Gene3D" id="1.10.10.60">
    <property type="entry name" value="Homeodomain-like"/>
    <property type="match status" value="1"/>
</dbReference>
<accession>A0ABS6WZ28</accession>
<dbReference type="Proteomes" id="UP000826188">
    <property type="component" value="Unassembled WGS sequence"/>
</dbReference>
<reference evidence="1 2" key="1">
    <citation type="submission" date="2021-07" db="EMBL/GenBank/DDBJ databases">
        <title>Hymenobacter profundi sp. nov., isolated from deep-sea water.</title>
        <authorList>
            <person name="Kim M.K."/>
        </authorList>
    </citation>
    <scope>NUCLEOTIDE SEQUENCE [LARGE SCALE GENOMIC DNA]</scope>
    <source>
        <strain evidence="1 2">M2</strain>
    </source>
</reference>
<evidence type="ECO:0000313" key="1">
    <source>
        <dbReference type="EMBL" id="MBW3128850.1"/>
    </source>
</evidence>
<dbReference type="EMBL" id="JAHWGL010000033">
    <property type="protein sequence ID" value="MBW3128850.1"/>
    <property type="molecule type" value="Genomic_DNA"/>
</dbReference>
<sequence length="119" mass="14289">MDNQPPKRVFYTPELGAAICNHLIEGKSLRQIEKMPGMPAARSVFRWLEQDESFRMRYRIAHEIREHMLVDEIKELADGERIPWPTEHSIQKAWIKRVKLMINVRLWLHEKQTPKKYIL</sequence>
<comment type="caution">
    <text evidence="1">The sequence shown here is derived from an EMBL/GenBank/DDBJ whole genome shotgun (WGS) entry which is preliminary data.</text>
</comment>